<dbReference type="GO" id="GO:0043916">
    <property type="term" value="F:DNA-7-methylguanine glycosylase activity"/>
    <property type="evidence" value="ECO:0007669"/>
    <property type="project" value="TreeGrafter"/>
</dbReference>
<dbReference type="Gene3D" id="3.40.10.10">
    <property type="entry name" value="DNA Methylphosphotriester Repair Domain"/>
    <property type="match status" value="1"/>
</dbReference>
<evidence type="ECO:0000313" key="9">
    <source>
        <dbReference type="EMBL" id="QJR82787.1"/>
    </source>
</evidence>
<dbReference type="EMBL" id="CP052766">
    <property type="protein sequence ID" value="QJR82787.1"/>
    <property type="molecule type" value="Genomic_DNA"/>
</dbReference>
<dbReference type="InterPro" id="IPR004026">
    <property type="entry name" value="Ada_DNA_repair_Zn-bd"/>
</dbReference>
<dbReference type="AlphaFoldDB" id="A0A6M4MIC2"/>
<evidence type="ECO:0000256" key="2">
    <source>
        <dbReference type="ARBA" id="ARBA00022603"/>
    </source>
</evidence>
<dbReference type="GO" id="GO:0008270">
    <property type="term" value="F:zinc ion binding"/>
    <property type="evidence" value="ECO:0007669"/>
    <property type="project" value="InterPro"/>
</dbReference>
<dbReference type="OrthoDB" id="9811249at2"/>
<dbReference type="Gene3D" id="1.10.10.60">
    <property type="entry name" value="Homeodomain-like"/>
    <property type="match status" value="1"/>
</dbReference>
<dbReference type="InterPro" id="IPR009057">
    <property type="entry name" value="Homeodomain-like_sf"/>
</dbReference>
<dbReference type="Pfam" id="PF12833">
    <property type="entry name" value="HTH_18"/>
    <property type="match status" value="1"/>
</dbReference>
<name>A0A6M4MIC2_9ALTE</name>
<dbReference type="SMART" id="SM01009">
    <property type="entry name" value="AlkA_N"/>
    <property type="match status" value="1"/>
</dbReference>
<organism evidence="9 10">
    <name type="scientific">Alteromonas pelagimontana</name>
    <dbReference type="NCBI Taxonomy" id="1858656"/>
    <lineage>
        <taxon>Bacteria</taxon>
        <taxon>Pseudomonadati</taxon>
        <taxon>Pseudomonadota</taxon>
        <taxon>Gammaproteobacteria</taxon>
        <taxon>Alteromonadales</taxon>
        <taxon>Alteromonadaceae</taxon>
        <taxon>Alteromonas/Salinimonas group</taxon>
        <taxon>Alteromonas</taxon>
    </lineage>
</organism>
<keyword evidence="5" id="KW-0010">Activator</keyword>
<dbReference type="GO" id="GO:0006307">
    <property type="term" value="P:DNA alkylation repair"/>
    <property type="evidence" value="ECO:0007669"/>
    <property type="project" value="TreeGrafter"/>
</dbReference>
<dbReference type="SUPFAM" id="SSF48150">
    <property type="entry name" value="DNA-glycosylase"/>
    <property type="match status" value="1"/>
</dbReference>
<dbReference type="GO" id="GO:0032131">
    <property type="term" value="F:alkylated DNA binding"/>
    <property type="evidence" value="ECO:0007669"/>
    <property type="project" value="TreeGrafter"/>
</dbReference>
<dbReference type="GO" id="GO:0043565">
    <property type="term" value="F:sequence-specific DNA binding"/>
    <property type="evidence" value="ECO:0007669"/>
    <property type="project" value="InterPro"/>
</dbReference>
<sequence>MSDTGELLISEAQQKQFSEARLARDSRFDGKFFVAVKSTGIFCRPICPARLPQEKNVAYYRLSLEAMRDGYRPCLRCRPDSAPGSFAWLGVTTTVQRALTLLAAIPPQPVTIIAQRLGISVRYLHKLMTTHLGISPKQIQVYHQLLFAKSLLQQSRIDVTSVAVAAGFESPRRLQDMMKKYWQLSPSMLRKSHSPLAVQPSAPVVTLQLSYLPPYDWSFVRDFLLRRQISGVEEISSSAYARVFTYGVASGKVVATHCPDQQRFNVSLEISDLSQVRNVMANVARVLDVQANPDIIQQALARAGIPAAQQLTGIRLPGVWSEFEAGCRAIVGQQVSVKAAINAVNLLVSKLGEITPFGTAFPTAAAVEAHALEFLKMPQARRQALRLFAATVAEWDTQTPLTENAILAIKGVGPWTRDYIMMRGHSLPDVYLGTDLIAKRMAGAMALEPEAAAPWRSYLTLQLWELADRLQKEKISNV</sequence>
<dbReference type="SUPFAM" id="SSF57884">
    <property type="entry name" value="Ada DNA repair protein, N-terminal domain (N-Ada 10)"/>
    <property type="match status" value="1"/>
</dbReference>
<proteinExistence type="predicted"/>
<dbReference type="InterPro" id="IPR037046">
    <property type="entry name" value="AlkA_N_sf"/>
</dbReference>
<keyword evidence="7" id="KW-0234">DNA repair</keyword>
<evidence type="ECO:0000256" key="1">
    <source>
        <dbReference type="ARBA" id="ARBA00001947"/>
    </source>
</evidence>
<dbReference type="GO" id="GO:0008168">
    <property type="term" value="F:methyltransferase activity"/>
    <property type="evidence" value="ECO:0007669"/>
    <property type="project" value="UniProtKB-KW"/>
</dbReference>
<comment type="cofactor">
    <cofactor evidence="1">
        <name>Zn(2+)</name>
        <dbReference type="ChEBI" id="CHEBI:29105"/>
    </cofactor>
</comment>
<gene>
    <name evidence="9" type="ORF">CA267_008160</name>
</gene>
<dbReference type="SUPFAM" id="SSF46689">
    <property type="entry name" value="Homeodomain-like"/>
    <property type="match status" value="1"/>
</dbReference>
<evidence type="ECO:0000259" key="8">
    <source>
        <dbReference type="PROSITE" id="PS01124"/>
    </source>
</evidence>
<dbReference type="InterPro" id="IPR051912">
    <property type="entry name" value="Alkylbase_DNA_Glycosylase/TA"/>
</dbReference>
<reference evidence="9 10" key="2">
    <citation type="submission" date="2020-04" db="EMBL/GenBank/DDBJ databases">
        <title>Complete genome sequence of Alteromonas pelagimontana 5.12T.</title>
        <authorList>
            <person name="Sinha R.K."/>
            <person name="Krishnan K.P."/>
            <person name="Kurian J.P."/>
        </authorList>
    </citation>
    <scope>NUCLEOTIDE SEQUENCE [LARGE SCALE GENOMIC DNA]</scope>
    <source>
        <strain evidence="9 10">5.12</strain>
    </source>
</reference>
<dbReference type="SUPFAM" id="SSF55945">
    <property type="entry name" value="TATA-box binding protein-like"/>
    <property type="match status" value="1"/>
</dbReference>
<evidence type="ECO:0000256" key="5">
    <source>
        <dbReference type="ARBA" id="ARBA00023159"/>
    </source>
</evidence>
<feature type="domain" description="HTH araC/xylS-type" evidence="8">
    <location>
        <begin position="113"/>
        <end position="192"/>
    </location>
</feature>
<dbReference type="Gene3D" id="1.10.340.30">
    <property type="entry name" value="Hypothetical protein, domain 2"/>
    <property type="match status" value="1"/>
</dbReference>
<evidence type="ECO:0000313" key="10">
    <source>
        <dbReference type="Proteomes" id="UP000219285"/>
    </source>
</evidence>
<protein>
    <submittedName>
        <fullName evidence="9">Helix-turn-helix domain-containing protein</fullName>
    </submittedName>
</protein>
<reference evidence="10" key="1">
    <citation type="submission" date="2014-12" db="EMBL/GenBank/DDBJ databases">
        <title>Complete genome sequence of a multi-drug resistant Klebsiella pneumoniae.</title>
        <authorList>
            <person name="Hua X."/>
            <person name="Chen Q."/>
            <person name="Li X."/>
            <person name="Feng Y."/>
            <person name="Ruan Z."/>
            <person name="Yu Y."/>
        </authorList>
    </citation>
    <scope>NUCLEOTIDE SEQUENCE [LARGE SCALE GENOMIC DNA]</scope>
    <source>
        <strain evidence="10">5.12</strain>
    </source>
</reference>
<evidence type="ECO:0000256" key="3">
    <source>
        <dbReference type="ARBA" id="ARBA00022763"/>
    </source>
</evidence>
<keyword evidence="3" id="KW-0227">DNA damage</keyword>
<dbReference type="GO" id="GO:0032993">
    <property type="term" value="C:protein-DNA complex"/>
    <property type="evidence" value="ECO:0007669"/>
    <property type="project" value="TreeGrafter"/>
</dbReference>
<dbReference type="PROSITE" id="PS01124">
    <property type="entry name" value="HTH_ARAC_FAMILY_2"/>
    <property type="match status" value="1"/>
</dbReference>
<dbReference type="GO" id="GO:0008725">
    <property type="term" value="F:DNA-3-methyladenine glycosylase activity"/>
    <property type="evidence" value="ECO:0007669"/>
    <property type="project" value="TreeGrafter"/>
</dbReference>
<dbReference type="InterPro" id="IPR018060">
    <property type="entry name" value="HTH_AraC"/>
</dbReference>
<dbReference type="InterPro" id="IPR035451">
    <property type="entry name" value="Ada-like_dom_sf"/>
</dbReference>
<dbReference type="SMART" id="SM00342">
    <property type="entry name" value="HTH_ARAC"/>
    <property type="match status" value="1"/>
</dbReference>
<keyword evidence="6" id="KW-0804">Transcription</keyword>
<keyword evidence="2" id="KW-0489">Methyltransferase</keyword>
<dbReference type="GO" id="GO:0032259">
    <property type="term" value="P:methylation"/>
    <property type="evidence" value="ECO:0007669"/>
    <property type="project" value="UniProtKB-KW"/>
</dbReference>
<dbReference type="Pfam" id="PF06029">
    <property type="entry name" value="AlkA_N"/>
    <property type="match status" value="1"/>
</dbReference>
<dbReference type="InterPro" id="IPR010316">
    <property type="entry name" value="AlkA_N"/>
</dbReference>
<evidence type="ECO:0000256" key="6">
    <source>
        <dbReference type="ARBA" id="ARBA00023163"/>
    </source>
</evidence>
<evidence type="ECO:0000256" key="7">
    <source>
        <dbReference type="ARBA" id="ARBA00023204"/>
    </source>
</evidence>
<keyword evidence="4" id="KW-0805">Transcription regulation</keyword>
<evidence type="ECO:0000256" key="4">
    <source>
        <dbReference type="ARBA" id="ARBA00023015"/>
    </source>
</evidence>
<dbReference type="PANTHER" id="PTHR43003">
    <property type="entry name" value="DNA-3-METHYLADENINE GLYCOSYLASE"/>
    <property type="match status" value="1"/>
</dbReference>
<dbReference type="PANTHER" id="PTHR43003:SF13">
    <property type="entry name" value="DNA-3-METHYLADENINE GLYCOSYLASE 2"/>
    <property type="match status" value="1"/>
</dbReference>
<dbReference type="GO" id="GO:0005737">
    <property type="term" value="C:cytoplasm"/>
    <property type="evidence" value="ECO:0007669"/>
    <property type="project" value="TreeGrafter"/>
</dbReference>
<keyword evidence="2" id="KW-0808">Transferase</keyword>
<accession>A0A6M4MIC2</accession>
<dbReference type="Gene3D" id="3.30.310.20">
    <property type="entry name" value="DNA-3-methyladenine glycosylase AlkA, N-terminal domain"/>
    <property type="match status" value="1"/>
</dbReference>
<keyword evidence="10" id="KW-1185">Reference proteome</keyword>
<dbReference type="Pfam" id="PF02805">
    <property type="entry name" value="Ada_Zn_binding"/>
    <property type="match status" value="1"/>
</dbReference>
<dbReference type="InterPro" id="IPR011257">
    <property type="entry name" value="DNA_glycosylase"/>
</dbReference>
<dbReference type="KEGG" id="apel:CA267_008160"/>
<dbReference type="GO" id="GO:0006285">
    <property type="term" value="P:base-excision repair, AP site formation"/>
    <property type="evidence" value="ECO:0007669"/>
    <property type="project" value="TreeGrafter"/>
</dbReference>
<dbReference type="Proteomes" id="UP000219285">
    <property type="component" value="Chromosome"/>
</dbReference>
<dbReference type="GO" id="GO:0003700">
    <property type="term" value="F:DNA-binding transcription factor activity"/>
    <property type="evidence" value="ECO:0007669"/>
    <property type="project" value="InterPro"/>
</dbReference>